<dbReference type="InterPro" id="IPR018745">
    <property type="entry name" value="MpsC"/>
</dbReference>
<feature type="domain" description="Response regulatory" evidence="4">
    <location>
        <begin position="11"/>
        <end position="125"/>
    </location>
</feature>
<evidence type="ECO:0000256" key="3">
    <source>
        <dbReference type="PROSITE-ProRule" id="PRU00169"/>
    </source>
</evidence>
<feature type="modified residue" description="4-aspartylphosphate" evidence="3">
    <location>
        <position position="60"/>
    </location>
</feature>
<dbReference type="CDD" id="cd00156">
    <property type="entry name" value="REC"/>
    <property type="match status" value="1"/>
</dbReference>
<keyword evidence="3" id="KW-0597">Phosphoprotein</keyword>
<sequence length="258" mass="29385">MDKKSYLSNLRVLLVEDDLDTLRQMEIMLRRRCGKVYTANNGKLGIKAYESVDPDVIITDLKMPLMGGIEMSRKIRETDRETPIIITTAFDDKEVILKAVDVGINKYIVKPIDTEALLGALSEVSVQVLKIQDGILTGSGLIVDREEKLKKEADIKQIFATLLKEETGKGPQVVKVFIQGTIVKVTLDSVLTKMELSMIANEKNYRMISYTREVFYLDRKERMEKAMSGQLGMDVMLRHVTCNAKENRDDLQFELKIY</sequence>
<dbReference type="Pfam" id="PF10057">
    <property type="entry name" value="MpsC"/>
    <property type="match status" value="1"/>
</dbReference>
<evidence type="ECO:0000313" key="6">
    <source>
        <dbReference type="Proteomes" id="UP001438008"/>
    </source>
</evidence>
<dbReference type="InterPro" id="IPR001789">
    <property type="entry name" value="Sig_transdc_resp-reg_receiver"/>
</dbReference>
<dbReference type="InterPro" id="IPR011006">
    <property type="entry name" value="CheY-like_superfamily"/>
</dbReference>
<gene>
    <name evidence="5" type="ORF">WMO29_16080</name>
</gene>
<evidence type="ECO:0000259" key="4">
    <source>
        <dbReference type="PROSITE" id="PS50110"/>
    </source>
</evidence>
<dbReference type="PANTHER" id="PTHR43228:SF1">
    <property type="entry name" value="TWO-COMPONENT RESPONSE REGULATOR ARR22"/>
    <property type="match status" value="1"/>
</dbReference>
<dbReference type="Proteomes" id="UP001438008">
    <property type="component" value="Unassembled WGS sequence"/>
</dbReference>
<dbReference type="RefSeq" id="WP_178038483.1">
    <property type="nucleotide sequence ID" value="NZ_JBBMFE010000022.1"/>
</dbReference>
<evidence type="ECO:0000256" key="2">
    <source>
        <dbReference type="ARBA" id="ARBA00024867"/>
    </source>
</evidence>
<dbReference type="PANTHER" id="PTHR43228">
    <property type="entry name" value="TWO-COMPONENT RESPONSE REGULATOR"/>
    <property type="match status" value="1"/>
</dbReference>
<dbReference type="Gene3D" id="3.40.50.2300">
    <property type="match status" value="1"/>
</dbReference>
<dbReference type="PROSITE" id="PS50110">
    <property type="entry name" value="RESPONSE_REGULATORY"/>
    <property type="match status" value="1"/>
</dbReference>
<dbReference type="EMBL" id="JBBMFE010000022">
    <property type="protein sequence ID" value="MEQ2473990.1"/>
    <property type="molecule type" value="Genomic_DNA"/>
</dbReference>
<proteinExistence type="predicted"/>
<keyword evidence="6" id="KW-1185">Reference proteome</keyword>
<accession>A0ABV1FLN8</accession>
<name>A0ABV1FLN8_9FIRM</name>
<comment type="caution">
    <text evidence="5">The sequence shown here is derived from an EMBL/GenBank/DDBJ whole genome shotgun (WGS) entry which is preliminary data.</text>
</comment>
<dbReference type="SMART" id="SM00448">
    <property type="entry name" value="REC"/>
    <property type="match status" value="1"/>
</dbReference>
<dbReference type="Pfam" id="PF00072">
    <property type="entry name" value="Response_reg"/>
    <property type="match status" value="1"/>
</dbReference>
<comment type="function">
    <text evidence="2">May play the central regulatory role in sporulation. It may be an element of the effector pathway responsible for the activation of sporulation genes in response to nutritional stress. Spo0A may act in concert with spo0H (a sigma factor) to control the expression of some genes that are critical to the sporulation process.</text>
</comment>
<evidence type="ECO:0000313" key="5">
    <source>
        <dbReference type="EMBL" id="MEQ2473990.1"/>
    </source>
</evidence>
<evidence type="ECO:0000256" key="1">
    <source>
        <dbReference type="ARBA" id="ARBA00018672"/>
    </source>
</evidence>
<reference evidence="5 6" key="1">
    <citation type="submission" date="2024-03" db="EMBL/GenBank/DDBJ databases">
        <title>Human intestinal bacterial collection.</title>
        <authorList>
            <person name="Pauvert C."/>
            <person name="Hitch T.C.A."/>
            <person name="Clavel T."/>
        </authorList>
    </citation>
    <scope>NUCLEOTIDE SEQUENCE [LARGE SCALE GENOMIC DNA]</scope>
    <source>
        <strain evidence="5 6">CLA-AA-H132</strain>
    </source>
</reference>
<dbReference type="InterPro" id="IPR052048">
    <property type="entry name" value="ST_Response_Regulator"/>
</dbReference>
<protein>
    <recommendedName>
        <fullName evidence="1">Stage 0 sporulation protein A homolog</fullName>
    </recommendedName>
</protein>
<organism evidence="5 6">
    <name type="scientific">Laedolimicola intestinihominis</name>
    <dbReference type="NCBI Taxonomy" id="3133166"/>
    <lineage>
        <taxon>Bacteria</taxon>
        <taxon>Bacillati</taxon>
        <taxon>Bacillota</taxon>
        <taxon>Clostridia</taxon>
        <taxon>Lachnospirales</taxon>
        <taxon>Lachnospiraceae</taxon>
        <taxon>Laedolimicola</taxon>
    </lineage>
</organism>
<dbReference type="SUPFAM" id="SSF52172">
    <property type="entry name" value="CheY-like"/>
    <property type="match status" value="1"/>
</dbReference>